<keyword evidence="3" id="KW-1185">Reference proteome</keyword>
<comment type="caution">
    <text evidence="2">The sequence shown here is derived from an EMBL/GenBank/DDBJ whole genome shotgun (WGS) entry which is preliminary data.</text>
</comment>
<dbReference type="Proteomes" id="UP001500542">
    <property type="component" value="Unassembled WGS sequence"/>
</dbReference>
<dbReference type="EMBL" id="BAAAHK010000007">
    <property type="protein sequence ID" value="GAA0943187.1"/>
    <property type="molecule type" value="Genomic_DNA"/>
</dbReference>
<name>A0ABP4AYE4_9ACTN</name>
<organism evidence="2 3">
    <name type="scientific">Kribbella koreensis</name>
    <dbReference type="NCBI Taxonomy" id="57909"/>
    <lineage>
        <taxon>Bacteria</taxon>
        <taxon>Bacillati</taxon>
        <taxon>Actinomycetota</taxon>
        <taxon>Actinomycetes</taxon>
        <taxon>Propionibacteriales</taxon>
        <taxon>Kribbellaceae</taxon>
        <taxon>Kribbella</taxon>
    </lineage>
</organism>
<sequence length="107" mass="11774">MRGDPTIAACNQIRTHAPAAPADNQPRPRLHHRRASGWGRPRRARITLANRPDTPQASACLWSYACVAIRPLPPATKSEPTPPPRPLTTRPVAAAPADNQARRRRAR</sequence>
<feature type="region of interest" description="Disordered" evidence="1">
    <location>
        <begin position="1"/>
        <end position="43"/>
    </location>
</feature>
<accession>A0ABP4AYE4</accession>
<protein>
    <submittedName>
        <fullName evidence="2">Uncharacterized protein</fullName>
    </submittedName>
</protein>
<feature type="compositionally biased region" description="Basic residues" evidence="1">
    <location>
        <begin position="28"/>
        <end position="43"/>
    </location>
</feature>
<feature type="region of interest" description="Disordered" evidence="1">
    <location>
        <begin position="72"/>
        <end position="107"/>
    </location>
</feature>
<feature type="compositionally biased region" description="Low complexity" evidence="1">
    <location>
        <begin position="87"/>
        <end position="97"/>
    </location>
</feature>
<gene>
    <name evidence="2" type="ORF">GCM10009554_36310</name>
</gene>
<evidence type="ECO:0000313" key="3">
    <source>
        <dbReference type="Proteomes" id="UP001500542"/>
    </source>
</evidence>
<reference evidence="3" key="1">
    <citation type="journal article" date="2019" name="Int. J. Syst. Evol. Microbiol.">
        <title>The Global Catalogue of Microorganisms (GCM) 10K type strain sequencing project: providing services to taxonomists for standard genome sequencing and annotation.</title>
        <authorList>
            <consortium name="The Broad Institute Genomics Platform"/>
            <consortium name="The Broad Institute Genome Sequencing Center for Infectious Disease"/>
            <person name="Wu L."/>
            <person name="Ma J."/>
        </authorList>
    </citation>
    <scope>NUCLEOTIDE SEQUENCE [LARGE SCALE GENOMIC DNA]</scope>
    <source>
        <strain evidence="3">JCM 10977</strain>
    </source>
</reference>
<evidence type="ECO:0000313" key="2">
    <source>
        <dbReference type="EMBL" id="GAA0943187.1"/>
    </source>
</evidence>
<proteinExistence type="predicted"/>
<evidence type="ECO:0000256" key="1">
    <source>
        <dbReference type="SAM" id="MobiDB-lite"/>
    </source>
</evidence>